<dbReference type="InterPro" id="IPR035905">
    <property type="entry name" value="Barstar-like_sf"/>
</dbReference>
<protein>
    <submittedName>
        <fullName evidence="3">Barstar family protein</fullName>
    </submittedName>
</protein>
<evidence type="ECO:0000313" key="4">
    <source>
        <dbReference type="Proteomes" id="UP001596222"/>
    </source>
</evidence>
<evidence type="ECO:0000313" key="3">
    <source>
        <dbReference type="EMBL" id="MFC5149050.1"/>
    </source>
</evidence>
<comment type="similarity">
    <text evidence="1">Belongs to the barstar family.</text>
</comment>
<comment type="caution">
    <text evidence="3">The sequence shown here is derived from an EMBL/GenBank/DDBJ whole genome shotgun (WGS) entry which is preliminary data.</text>
</comment>
<evidence type="ECO:0000256" key="1">
    <source>
        <dbReference type="ARBA" id="ARBA00006845"/>
    </source>
</evidence>
<dbReference type="RefSeq" id="WP_382049387.1">
    <property type="nucleotide sequence ID" value="NZ_JBHSKJ010000023.1"/>
</dbReference>
<proteinExistence type="inferred from homology"/>
<dbReference type="InterPro" id="IPR000468">
    <property type="entry name" value="Barstar"/>
</dbReference>
<dbReference type="Pfam" id="PF01337">
    <property type="entry name" value="Barstar"/>
    <property type="match status" value="1"/>
</dbReference>
<sequence>MRVTKDAPRFWSTSGPWFHVLPRTVVGVVTDVLPPAGVAFVGRLDGANMADSDGVFEQFWDRLAFPDYFGWNWYALYDCLRDLKWLPANRYLVLIDNAPLVLSSSPEERDVFFSVLKRAVEYWRNPHEKPGNIGVAFTVLLVCESDEVEPLRAELARMG</sequence>
<dbReference type="Gene3D" id="3.30.370.10">
    <property type="entry name" value="Barstar-like"/>
    <property type="match status" value="1"/>
</dbReference>
<feature type="domain" description="Barstar (barnase inhibitor)" evidence="2">
    <location>
        <begin position="43"/>
        <end position="127"/>
    </location>
</feature>
<gene>
    <name evidence="3" type="ORF">ACFPP6_30730</name>
</gene>
<name>A0ABW0A5K8_9ACTN</name>
<reference evidence="4" key="1">
    <citation type="journal article" date="2019" name="Int. J. Syst. Evol. Microbiol.">
        <title>The Global Catalogue of Microorganisms (GCM) 10K type strain sequencing project: providing services to taxonomists for standard genome sequencing and annotation.</title>
        <authorList>
            <consortium name="The Broad Institute Genomics Platform"/>
            <consortium name="The Broad Institute Genome Sequencing Center for Infectious Disease"/>
            <person name="Wu L."/>
            <person name="Ma J."/>
        </authorList>
    </citation>
    <scope>NUCLEOTIDE SEQUENCE [LARGE SCALE GENOMIC DNA]</scope>
    <source>
        <strain evidence="4">CGMCC 4.1641</strain>
    </source>
</reference>
<organism evidence="3 4">
    <name type="scientific">Streptomyces aureoversilis</name>
    <dbReference type="NCBI Taxonomy" id="67277"/>
    <lineage>
        <taxon>Bacteria</taxon>
        <taxon>Bacillati</taxon>
        <taxon>Actinomycetota</taxon>
        <taxon>Actinomycetes</taxon>
        <taxon>Kitasatosporales</taxon>
        <taxon>Streptomycetaceae</taxon>
        <taxon>Streptomyces</taxon>
    </lineage>
</organism>
<dbReference type="EMBL" id="JBHSKJ010000023">
    <property type="protein sequence ID" value="MFC5149050.1"/>
    <property type="molecule type" value="Genomic_DNA"/>
</dbReference>
<evidence type="ECO:0000259" key="2">
    <source>
        <dbReference type="Pfam" id="PF01337"/>
    </source>
</evidence>
<dbReference type="SUPFAM" id="SSF52038">
    <property type="entry name" value="Barstar-related"/>
    <property type="match status" value="1"/>
</dbReference>
<dbReference type="Proteomes" id="UP001596222">
    <property type="component" value="Unassembled WGS sequence"/>
</dbReference>
<accession>A0ABW0A5K8</accession>
<keyword evidence="4" id="KW-1185">Reference proteome</keyword>